<dbReference type="AlphaFoldDB" id="A0ABD2MPM2"/>
<evidence type="ECO:0000256" key="1">
    <source>
        <dbReference type="ARBA" id="ARBA00004173"/>
    </source>
</evidence>
<dbReference type="PANTHER" id="PTHR15909">
    <property type="entry name" value="39S RIBOSOMAL PROTEIN L35, MITOCHONDRIAL"/>
    <property type="match status" value="1"/>
</dbReference>
<gene>
    <name evidence="9" type="ORF">HHI36_007301</name>
</gene>
<sequence>MLGRLMLFRPIVVNIAKQTLKNVQLSNVIVKPQVKNFSFSTAGNITLNQPKLLSNPRIQSLANNIIPARTVTKYSYRKGKRKSVKTVLQRFYRLAWGGWIRTKCGRNKRLWKKSSARKRRLRQHVFCNATQSTLLDKMVGSYWRTPKYYVDDPYEPYHVRDEFSITSKKPRPYFPPEK</sequence>
<comment type="subcellular location">
    <subcellularLocation>
        <location evidence="1">Mitochondrion</location>
    </subcellularLocation>
</comment>
<dbReference type="GO" id="GO:0005840">
    <property type="term" value="C:ribosome"/>
    <property type="evidence" value="ECO:0007669"/>
    <property type="project" value="UniProtKB-KW"/>
</dbReference>
<keyword evidence="10" id="KW-1185">Reference proteome</keyword>
<evidence type="ECO:0000256" key="4">
    <source>
        <dbReference type="ARBA" id="ARBA00022980"/>
    </source>
</evidence>
<dbReference type="Proteomes" id="UP001516400">
    <property type="component" value="Unassembled WGS sequence"/>
</dbReference>
<keyword evidence="6" id="KW-0687">Ribonucleoprotein</keyword>
<evidence type="ECO:0000256" key="2">
    <source>
        <dbReference type="ARBA" id="ARBA00006598"/>
    </source>
</evidence>
<comment type="caution">
    <text evidence="9">The sequence shown here is derived from an EMBL/GenBank/DDBJ whole genome shotgun (WGS) entry which is preliminary data.</text>
</comment>
<reference evidence="9 10" key="1">
    <citation type="journal article" date="2021" name="BMC Biol.">
        <title>Horizontally acquired antibacterial genes associated with adaptive radiation of ladybird beetles.</title>
        <authorList>
            <person name="Li H.S."/>
            <person name="Tang X.F."/>
            <person name="Huang Y.H."/>
            <person name="Xu Z.Y."/>
            <person name="Chen M.L."/>
            <person name="Du X.Y."/>
            <person name="Qiu B.Y."/>
            <person name="Chen P.T."/>
            <person name="Zhang W."/>
            <person name="Slipinski A."/>
            <person name="Escalona H.E."/>
            <person name="Waterhouse R.M."/>
            <person name="Zwick A."/>
            <person name="Pang H."/>
        </authorList>
    </citation>
    <scope>NUCLEOTIDE SEQUENCE [LARGE SCALE GENOMIC DNA]</scope>
    <source>
        <strain evidence="9">SYSU2018</strain>
    </source>
</reference>
<evidence type="ECO:0000256" key="7">
    <source>
        <dbReference type="ARBA" id="ARBA00035273"/>
    </source>
</evidence>
<keyword evidence="4" id="KW-0689">Ribosomal protein</keyword>
<comment type="similarity">
    <text evidence="2">Belongs to the bacterial ribosomal protein bL35 family.</text>
</comment>
<evidence type="ECO:0000256" key="3">
    <source>
        <dbReference type="ARBA" id="ARBA00022946"/>
    </source>
</evidence>
<organism evidence="9 10">
    <name type="scientific">Cryptolaemus montrouzieri</name>
    <dbReference type="NCBI Taxonomy" id="559131"/>
    <lineage>
        <taxon>Eukaryota</taxon>
        <taxon>Metazoa</taxon>
        <taxon>Ecdysozoa</taxon>
        <taxon>Arthropoda</taxon>
        <taxon>Hexapoda</taxon>
        <taxon>Insecta</taxon>
        <taxon>Pterygota</taxon>
        <taxon>Neoptera</taxon>
        <taxon>Endopterygota</taxon>
        <taxon>Coleoptera</taxon>
        <taxon>Polyphaga</taxon>
        <taxon>Cucujiformia</taxon>
        <taxon>Coccinelloidea</taxon>
        <taxon>Coccinellidae</taxon>
        <taxon>Scymninae</taxon>
        <taxon>Scymnini</taxon>
        <taxon>Cryptolaemus</taxon>
    </lineage>
</organism>
<protein>
    <recommendedName>
        <fullName evidence="7">Large ribosomal subunit protein bL35m</fullName>
    </recommendedName>
    <alternativeName>
        <fullName evidence="8">39S ribosomal protein L35, mitochondrial</fullName>
    </alternativeName>
</protein>
<evidence type="ECO:0000256" key="5">
    <source>
        <dbReference type="ARBA" id="ARBA00023128"/>
    </source>
</evidence>
<dbReference type="PANTHER" id="PTHR15909:SF0">
    <property type="entry name" value="LARGE RIBOSOMAL SUBUNIT PROTEIN BL35M"/>
    <property type="match status" value="1"/>
</dbReference>
<dbReference type="InterPro" id="IPR021137">
    <property type="entry name" value="Ribosomal_bL35-like"/>
</dbReference>
<dbReference type="EMBL" id="JABFTP020000021">
    <property type="protein sequence ID" value="KAL3268174.1"/>
    <property type="molecule type" value="Genomic_DNA"/>
</dbReference>
<dbReference type="SUPFAM" id="SSF143034">
    <property type="entry name" value="L35p-like"/>
    <property type="match status" value="1"/>
</dbReference>
<dbReference type="GO" id="GO:1990904">
    <property type="term" value="C:ribonucleoprotein complex"/>
    <property type="evidence" value="ECO:0007669"/>
    <property type="project" value="UniProtKB-KW"/>
</dbReference>
<dbReference type="GO" id="GO:0005739">
    <property type="term" value="C:mitochondrion"/>
    <property type="evidence" value="ECO:0007669"/>
    <property type="project" value="UniProtKB-SubCell"/>
</dbReference>
<name>A0ABD2MPM2_9CUCU</name>
<dbReference type="InterPro" id="IPR037229">
    <property type="entry name" value="Ribosomal_bL35_sf"/>
</dbReference>
<accession>A0ABD2MPM2</accession>
<dbReference type="Pfam" id="PF01632">
    <property type="entry name" value="Ribosomal_L35p"/>
    <property type="match status" value="1"/>
</dbReference>
<dbReference type="Gene3D" id="4.10.410.60">
    <property type="match status" value="1"/>
</dbReference>
<keyword evidence="5" id="KW-0496">Mitochondrion</keyword>
<dbReference type="InterPro" id="IPR019338">
    <property type="entry name" value="Ribosomal_bL35m"/>
</dbReference>
<evidence type="ECO:0000313" key="10">
    <source>
        <dbReference type="Proteomes" id="UP001516400"/>
    </source>
</evidence>
<keyword evidence="3" id="KW-0809">Transit peptide</keyword>
<evidence type="ECO:0000256" key="8">
    <source>
        <dbReference type="ARBA" id="ARBA00035418"/>
    </source>
</evidence>
<evidence type="ECO:0000313" key="9">
    <source>
        <dbReference type="EMBL" id="KAL3268174.1"/>
    </source>
</evidence>
<evidence type="ECO:0000256" key="6">
    <source>
        <dbReference type="ARBA" id="ARBA00023274"/>
    </source>
</evidence>
<proteinExistence type="inferred from homology"/>